<dbReference type="KEGG" id="pmaw:MACH26_27560"/>
<feature type="compositionally biased region" description="Basic and acidic residues" evidence="1">
    <location>
        <begin position="49"/>
        <end position="68"/>
    </location>
</feature>
<dbReference type="AlphaFoldDB" id="A0AA48KV79"/>
<dbReference type="EMBL" id="AP027272">
    <property type="protein sequence ID" value="BDX07235.1"/>
    <property type="molecule type" value="Genomic_DNA"/>
</dbReference>
<feature type="region of interest" description="Disordered" evidence="1">
    <location>
        <begin position="49"/>
        <end position="117"/>
    </location>
</feature>
<protein>
    <submittedName>
        <fullName evidence="2">Uncharacterized protein</fullName>
    </submittedName>
</protein>
<name>A0AA48KV79_9ALTE</name>
<evidence type="ECO:0000256" key="1">
    <source>
        <dbReference type="SAM" id="MobiDB-lite"/>
    </source>
</evidence>
<proteinExistence type="predicted"/>
<evidence type="ECO:0000313" key="2">
    <source>
        <dbReference type="EMBL" id="BDX07235.1"/>
    </source>
</evidence>
<keyword evidence="3" id="KW-1185">Reference proteome</keyword>
<organism evidence="2 3">
    <name type="scientific">Planctobacterium marinum</name>
    <dbReference type="NCBI Taxonomy" id="1631968"/>
    <lineage>
        <taxon>Bacteria</taxon>
        <taxon>Pseudomonadati</taxon>
        <taxon>Pseudomonadota</taxon>
        <taxon>Gammaproteobacteria</taxon>
        <taxon>Alteromonadales</taxon>
        <taxon>Alteromonadaceae</taxon>
        <taxon>Planctobacterium</taxon>
    </lineage>
</organism>
<accession>A0AA48KV79</accession>
<dbReference type="RefSeq" id="WP_338293216.1">
    <property type="nucleotide sequence ID" value="NZ_AP027272.1"/>
</dbReference>
<sequence length="204" mass="22204">MSQANTITQSEYQKAILVEMGISCWQMADTSLLDDEVAQALAIEEKVAEEKVAEEKVAEEKVAEEELHSQSASSSETQSASGSGKSVLQQLSAQLGDKKEATPAEPASSESAASEPAIEEVEAIQEVDELLLEQLQGGLAQDIALFLQSIGRSFVTKPISGKVKYPFVLSDNNELKDSTSHYFSSQSLNQPQVKKRLWQLLQQS</sequence>
<reference evidence="2" key="1">
    <citation type="submission" date="2023-01" db="EMBL/GenBank/DDBJ databases">
        <title>Complete genome sequence of Planctobacterium marinum strain Dej080120_11.</title>
        <authorList>
            <person name="Ueki S."/>
            <person name="Maruyama F."/>
        </authorList>
    </citation>
    <scope>NUCLEOTIDE SEQUENCE</scope>
    <source>
        <strain evidence="2">Dej080120_11</strain>
    </source>
</reference>
<dbReference type="Proteomes" id="UP001333710">
    <property type="component" value="Chromosome"/>
</dbReference>
<evidence type="ECO:0000313" key="3">
    <source>
        <dbReference type="Proteomes" id="UP001333710"/>
    </source>
</evidence>
<gene>
    <name evidence="2" type="ORF">MACH26_27560</name>
</gene>
<feature type="compositionally biased region" description="Low complexity" evidence="1">
    <location>
        <begin position="69"/>
        <end position="86"/>
    </location>
</feature>
<feature type="compositionally biased region" description="Low complexity" evidence="1">
    <location>
        <begin position="103"/>
        <end position="116"/>
    </location>
</feature>